<dbReference type="InterPro" id="IPR019199">
    <property type="entry name" value="Virulence_VapD/CRISPR_Cas2"/>
</dbReference>
<dbReference type="Proteomes" id="UP000502196">
    <property type="component" value="Chromosome"/>
</dbReference>
<keyword evidence="4 9" id="KW-0479">Metal-binding</keyword>
<comment type="function">
    <text evidence="9">CRISPR (clustered regularly interspaced short palindromic repeat), is an adaptive immune system that provides protection against mobile genetic elements (viruses, transposable elements and conjugative plasmids). CRISPR clusters contain sequences complementary to antecedent mobile elements and target invading nucleic acids. CRISPR clusters are transcribed and processed into CRISPR RNA (crRNA). Functions as a ssRNA-specific endoribonuclease. Involved in the integration of spacer DNA into the CRISPR cassette.</text>
</comment>
<comment type="subunit">
    <text evidence="9">Homodimer, forms a heterotetramer with a Cas1 homodimer.</text>
</comment>
<evidence type="ECO:0000313" key="11">
    <source>
        <dbReference type="Proteomes" id="UP000502196"/>
    </source>
</evidence>
<dbReference type="PANTHER" id="PTHR34405:SF1">
    <property type="entry name" value="CRISPR-ASSOCIATED ENDORIBONUCLEASE CAS2"/>
    <property type="match status" value="1"/>
</dbReference>
<dbReference type="AlphaFoldDB" id="A0A6F9EF69"/>
<keyword evidence="6 9" id="KW-0378">Hydrolase</keyword>
<dbReference type="EMBL" id="LR792683">
    <property type="protein sequence ID" value="CAB3395572.1"/>
    <property type="molecule type" value="Genomic_DNA"/>
</dbReference>
<evidence type="ECO:0000256" key="8">
    <source>
        <dbReference type="ARBA" id="ARBA00023118"/>
    </source>
</evidence>
<evidence type="ECO:0000256" key="6">
    <source>
        <dbReference type="ARBA" id="ARBA00022801"/>
    </source>
</evidence>
<evidence type="ECO:0000256" key="4">
    <source>
        <dbReference type="ARBA" id="ARBA00022723"/>
    </source>
</evidence>
<evidence type="ECO:0000256" key="1">
    <source>
        <dbReference type="ARBA" id="ARBA00001946"/>
    </source>
</evidence>
<dbReference type="EC" id="3.1.-.-" evidence="9"/>
<accession>A0A6F9EF69</accession>
<dbReference type="GO" id="GO:0051607">
    <property type="term" value="P:defense response to virus"/>
    <property type="evidence" value="ECO:0007669"/>
    <property type="project" value="UniProtKB-UniRule"/>
</dbReference>
<name>A0A6F9EF69_9BACL</name>
<protein>
    <recommendedName>
        <fullName evidence="9">CRISPR-associated endoribonuclease Cas2</fullName>
        <ecNumber evidence="9">3.1.-.-</ecNumber>
    </recommendedName>
</protein>
<sequence>MRAGRGQRSCEPSLPARVAYGQRVRRGEGSAVFVILVYDVAQKRVAKVLKKCREYLTWVQNSVLEGEITKANLYRLKRELREIIREDEDSVIIYILRTTTYSERQIMGVEKGKFDQIL</sequence>
<proteinExistence type="inferred from homology"/>
<dbReference type="InterPro" id="IPR021127">
    <property type="entry name" value="CRISPR_associated_Cas2"/>
</dbReference>
<dbReference type="Pfam" id="PF09827">
    <property type="entry name" value="CRISPR_Cas2"/>
    <property type="match status" value="1"/>
</dbReference>
<keyword evidence="5 9" id="KW-0255">Endonuclease</keyword>
<evidence type="ECO:0000256" key="7">
    <source>
        <dbReference type="ARBA" id="ARBA00022842"/>
    </source>
</evidence>
<keyword evidence="8 9" id="KW-0051">Antiviral defense</keyword>
<feature type="binding site" evidence="9">
    <location>
        <position position="39"/>
    </location>
    <ligand>
        <name>Mg(2+)</name>
        <dbReference type="ChEBI" id="CHEBI:18420"/>
        <note>catalytic</note>
    </ligand>
</feature>
<keyword evidence="7 9" id="KW-0460">Magnesium</keyword>
<evidence type="ECO:0000256" key="2">
    <source>
        <dbReference type="ARBA" id="ARBA00009959"/>
    </source>
</evidence>
<evidence type="ECO:0000256" key="3">
    <source>
        <dbReference type="ARBA" id="ARBA00022722"/>
    </source>
</evidence>
<evidence type="ECO:0000313" key="10">
    <source>
        <dbReference type="EMBL" id="CAB3395572.1"/>
    </source>
</evidence>
<keyword evidence="3 9" id="KW-0540">Nuclease</keyword>
<dbReference type="SUPFAM" id="SSF143430">
    <property type="entry name" value="TTP0101/SSO1404-like"/>
    <property type="match status" value="1"/>
</dbReference>
<dbReference type="CDD" id="cd09725">
    <property type="entry name" value="Cas2_I_II_III"/>
    <property type="match status" value="1"/>
</dbReference>
<reference evidence="10 11" key="1">
    <citation type="submission" date="2020-04" db="EMBL/GenBank/DDBJ databases">
        <authorList>
            <person name="Hogendoorn C."/>
        </authorList>
    </citation>
    <scope>NUCLEOTIDE SEQUENCE [LARGE SCALE GENOMIC DNA]</scope>
    <source>
        <strain evidence="10">COOX1</strain>
    </source>
</reference>
<dbReference type="NCBIfam" id="TIGR01573">
    <property type="entry name" value="cas2"/>
    <property type="match status" value="1"/>
</dbReference>
<evidence type="ECO:0000256" key="9">
    <source>
        <dbReference type="HAMAP-Rule" id="MF_01471"/>
    </source>
</evidence>
<organism evidence="10 11">
    <name type="scientific">Kyrpidia spormannii</name>
    <dbReference type="NCBI Taxonomy" id="2055160"/>
    <lineage>
        <taxon>Bacteria</taxon>
        <taxon>Bacillati</taxon>
        <taxon>Bacillota</taxon>
        <taxon>Bacilli</taxon>
        <taxon>Bacillales</taxon>
        <taxon>Alicyclobacillaceae</taxon>
        <taxon>Kyrpidia</taxon>
    </lineage>
</organism>
<gene>
    <name evidence="9" type="primary">cas2</name>
    <name evidence="10" type="ORF">COOX1_2979</name>
</gene>
<dbReference type="HAMAP" id="MF_01471">
    <property type="entry name" value="Cas2"/>
    <property type="match status" value="1"/>
</dbReference>
<dbReference type="GO" id="GO:0046872">
    <property type="term" value="F:metal ion binding"/>
    <property type="evidence" value="ECO:0007669"/>
    <property type="project" value="UniProtKB-UniRule"/>
</dbReference>
<dbReference type="Gene3D" id="3.30.70.240">
    <property type="match status" value="1"/>
</dbReference>
<comment type="cofactor">
    <cofactor evidence="1 9">
        <name>Mg(2+)</name>
        <dbReference type="ChEBI" id="CHEBI:18420"/>
    </cofactor>
</comment>
<comment type="similarity">
    <text evidence="2 9">Belongs to the CRISPR-associated endoribonuclease Cas2 protein family.</text>
</comment>
<evidence type="ECO:0000256" key="5">
    <source>
        <dbReference type="ARBA" id="ARBA00022759"/>
    </source>
</evidence>
<dbReference type="GO" id="GO:0043571">
    <property type="term" value="P:maintenance of CRISPR repeat elements"/>
    <property type="evidence" value="ECO:0007669"/>
    <property type="project" value="UniProtKB-UniRule"/>
</dbReference>
<dbReference type="GO" id="GO:0016787">
    <property type="term" value="F:hydrolase activity"/>
    <property type="evidence" value="ECO:0007669"/>
    <property type="project" value="UniProtKB-KW"/>
</dbReference>
<dbReference type="PANTHER" id="PTHR34405">
    <property type="entry name" value="CRISPR-ASSOCIATED ENDORIBONUCLEASE CAS2"/>
    <property type="match status" value="1"/>
</dbReference>
<dbReference type="GO" id="GO:0004521">
    <property type="term" value="F:RNA endonuclease activity"/>
    <property type="evidence" value="ECO:0007669"/>
    <property type="project" value="InterPro"/>
</dbReference>